<dbReference type="Gene3D" id="3.40.50.2000">
    <property type="entry name" value="Glycogen Phosphorylase B"/>
    <property type="match status" value="3"/>
</dbReference>
<dbReference type="GO" id="GO:0016740">
    <property type="term" value="F:transferase activity"/>
    <property type="evidence" value="ECO:0007669"/>
    <property type="project" value="UniProtKB-KW"/>
</dbReference>
<dbReference type="SUPFAM" id="SSF53448">
    <property type="entry name" value="Nucleotide-diphospho-sugar transferases"/>
    <property type="match status" value="1"/>
</dbReference>
<dbReference type="InterPro" id="IPR001173">
    <property type="entry name" value="Glyco_trans_2-like"/>
</dbReference>
<keyword evidence="4" id="KW-1185">Reference proteome</keyword>
<dbReference type="EMBL" id="JACCBB010000001">
    <property type="protein sequence ID" value="NYD24658.1"/>
    <property type="molecule type" value="Genomic_DNA"/>
</dbReference>
<dbReference type="RefSeq" id="WP_179755191.1">
    <property type="nucleotide sequence ID" value="NZ_BAAAGN010000013.1"/>
</dbReference>
<dbReference type="AlphaFoldDB" id="A0A7Y9DQ60"/>
<comment type="caution">
    <text evidence="3">The sequence shown here is derived from an EMBL/GenBank/DDBJ whole genome shotgun (WGS) entry which is preliminary data.</text>
</comment>
<protein>
    <submittedName>
        <fullName evidence="3">Glycosyltransferase involved in cell wall biosynthesis</fullName>
    </submittedName>
</protein>
<dbReference type="Gene3D" id="3.90.550.10">
    <property type="entry name" value="Spore Coat Polysaccharide Biosynthesis Protein SpsA, Chain A"/>
    <property type="match status" value="1"/>
</dbReference>
<feature type="region of interest" description="Disordered" evidence="1">
    <location>
        <begin position="1"/>
        <end position="26"/>
    </location>
</feature>
<dbReference type="PANTHER" id="PTHR46656">
    <property type="entry name" value="PUTATIVE-RELATED"/>
    <property type="match status" value="1"/>
</dbReference>
<evidence type="ECO:0000259" key="2">
    <source>
        <dbReference type="Pfam" id="PF00535"/>
    </source>
</evidence>
<dbReference type="Pfam" id="PF13692">
    <property type="entry name" value="Glyco_trans_1_4"/>
    <property type="match status" value="1"/>
</dbReference>
<evidence type="ECO:0000313" key="3">
    <source>
        <dbReference type="EMBL" id="NYD24658.1"/>
    </source>
</evidence>
<name>A0A7Y9DQ60_9ACTN</name>
<dbReference type="CDD" id="cd03801">
    <property type="entry name" value="GT4_PimA-like"/>
    <property type="match status" value="2"/>
</dbReference>
<reference evidence="3 4" key="1">
    <citation type="submission" date="2020-07" db="EMBL/GenBank/DDBJ databases">
        <title>Sequencing the genomes of 1000 actinobacteria strains.</title>
        <authorList>
            <person name="Klenk H.-P."/>
        </authorList>
    </citation>
    <scope>NUCLEOTIDE SEQUENCE [LARGE SCALE GENOMIC DNA]</scope>
    <source>
        <strain evidence="3 4">DSM 7487</strain>
    </source>
</reference>
<keyword evidence="3" id="KW-0808">Transferase</keyword>
<accession>A0A7Y9DQ60</accession>
<feature type="domain" description="Glycosyltransferase 2-like" evidence="2">
    <location>
        <begin position="35"/>
        <end position="139"/>
    </location>
</feature>
<evidence type="ECO:0000256" key="1">
    <source>
        <dbReference type="SAM" id="MobiDB-lite"/>
    </source>
</evidence>
<dbReference type="CDD" id="cd00761">
    <property type="entry name" value="Glyco_tranf_GTA_type"/>
    <property type="match status" value="1"/>
</dbReference>
<dbReference type="Proteomes" id="UP000521922">
    <property type="component" value="Unassembled WGS sequence"/>
</dbReference>
<dbReference type="InterPro" id="IPR029044">
    <property type="entry name" value="Nucleotide-diphossugar_trans"/>
</dbReference>
<dbReference type="Pfam" id="PF00535">
    <property type="entry name" value="Glycos_transf_2"/>
    <property type="match status" value="1"/>
</dbReference>
<dbReference type="SUPFAM" id="SSF53756">
    <property type="entry name" value="UDP-Glycosyltransferase/glycogen phosphorylase"/>
    <property type="match status" value="2"/>
</dbReference>
<dbReference type="PANTHER" id="PTHR46656:SF3">
    <property type="entry name" value="PUTATIVE-RELATED"/>
    <property type="match status" value="1"/>
</dbReference>
<gene>
    <name evidence="3" type="ORF">BJ968_004198</name>
</gene>
<organism evidence="3 4">
    <name type="scientific">Kineococcus aurantiacus</name>
    <dbReference type="NCBI Taxonomy" id="37633"/>
    <lineage>
        <taxon>Bacteria</taxon>
        <taxon>Bacillati</taxon>
        <taxon>Actinomycetota</taxon>
        <taxon>Actinomycetes</taxon>
        <taxon>Kineosporiales</taxon>
        <taxon>Kineosporiaceae</taxon>
        <taxon>Kineococcus</taxon>
    </lineage>
</organism>
<proteinExistence type="predicted"/>
<evidence type="ECO:0000313" key="4">
    <source>
        <dbReference type="Proteomes" id="UP000521922"/>
    </source>
</evidence>
<sequence length="919" mass="100473">MTGPVPDTPVAVRDDPRDARAVAQGGTDEDLPRVSCIMPTCDRRRFVGQAVRYFLRQDYPDTELVVVDDGYDAIGDLLPDDPRIRYVRLDARASLGAKRNIACRAAVGQVIAHWDDDDWSAPHRLRTQVRTMLDAGADLCGLLEVIHYRLMRADAWLLRGDPDRREVAGCSLVYRRAVWERGPFPDVSLREDAVFLERLDPAQVLALADRTLLVAVVHDRNTAAPRPSAPRWCPVTLDEPSRLIAADAPFYTAIRTGRPVPLAPTVPARPPVTVAACFDVHSGYGATGEYLALSLARTGAAVRAIPLGIDRTGLSPEFLDLLGAAPAEGPVVYHSWVGPQLDRFAGREVYASTMYEVDRLPPDWVPRLAGARAVVVPSTFVADAFRASGVTSPLVVVPLGVDPAVYHWEPRPDREGLTTLLVGPHDQRKHTALAIEAWKRAFADDATARLVLKSGYEGRDYVPDDPRITYVDRIERTRGIADWYRSADILLALGNEGFGMPLVEGLATGMSVVALNAEGQADVCRDAGELVHAVPPAGRVAERDSLGRVYGHRAVPDAGAVVERLRWIADHREEARARGREGAAWVQRNRNVWTVGPGVLDVVGHHGEPRHRRIGRALWVTSLGTACGVAAYTSRLHDFVPGAALTRDEPPIGSAGDVVHLQHESSLIDADRVERYAVRASRHGVRFAVTAHTVMPSALPWEKHVHALVAASSTGAARLRARHPRMPVAHIPLGCETWRFPRKPRRGRTVGFFGFPGAHKGHRRLADALRRVRGCEVVMYGFGHDALGSLDEWPADVPVRWDSAWLPLPEVAARLAAEADVLVFHYDEIGHSSASSAVLLGLSTGVPVLTSDTTWFVDHGDAVVRAGRDADGLAAGLERLLADDELRAATVTAAREHCEANSWTRTAARYVDFWNTLEN</sequence>